<dbReference type="GO" id="GO:0016787">
    <property type="term" value="F:hydrolase activity"/>
    <property type="evidence" value="ECO:0007669"/>
    <property type="project" value="UniProtKB-KW"/>
</dbReference>
<evidence type="ECO:0000313" key="2">
    <source>
        <dbReference type="EMBL" id="MBD2195482.1"/>
    </source>
</evidence>
<keyword evidence="2" id="KW-0378">Hydrolase</keyword>
<evidence type="ECO:0000313" key="3">
    <source>
        <dbReference type="Proteomes" id="UP000658514"/>
    </source>
</evidence>
<dbReference type="SUPFAM" id="SSF53474">
    <property type="entry name" value="alpha/beta-Hydrolases"/>
    <property type="match status" value="1"/>
</dbReference>
<name>A0ABR8A670_9CYAN</name>
<proteinExistence type="predicted"/>
<protein>
    <submittedName>
        <fullName evidence="2">Dienelactone hydrolase family protein</fullName>
    </submittedName>
</protein>
<dbReference type="InterPro" id="IPR051049">
    <property type="entry name" value="Dienelactone_hydrolase-like"/>
</dbReference>
<dbReference type="Proteomes" id="UP000658514">
    <property type="component" value="Unassembled WGS sequence"/>
</dbReference>
<dbReference type="InterPro" id="IPR029058">
    <property type="entry name" value="AB_hydrolase_fold"/>
</dbReference>
<dbReference type="PANTHER" id="PTHR46623">
    <property type="entry name" value="CARBOXYMETHYLENEBUTENOLIDASE-RELATED"/>
    <property type="match status" value="1"/>
</dbReference>
<dbReference type="InterPro" id="IPR002925">
    <property type="entry name" value="Dienelactn_hydro"/>
</dbReference>
<dbReference type="RefSeq" id="WP_190538503.1">
    <property type="nucleotide sequence ID" value="NZ_CAWPNO010000002.1"/>
</dbReference>
<comment type="caution">
    <text evidence="2">The sequence shown here is derived from an EMBL/GenBank/DDBJ whole genome shotgun (WGS) entry which is preliminary data.</text>
</comment>
<dbReference type="EMBL" id="JACJQH010000010">
    <property type="protein sequence ID" value="MBD2195482.1"/>
    <property type="molecule type" value="Genomic_DNA"/>
</dbReference>
<sequence length="237" mass="26725">MQIEQTEVIIPTPGGQMPAWLCTHAEGKRQPAVILLMEAFGLTSHIRDIAARIAKEGYVVLAPDLYYRELPNNKFGYDEVESAMAMMYRLDFGKPMKEDMQAALIYVKSRTDVYPDKIGVTGFCLGGGLSFFTACYLSSEIAAAAPFYGMVLDEWLVEAKNITVPIYLFFGGVDPFIPSDRIKQVESRLQELGKEYSIKVYPDADHGFFCNERSSYNPVAAEDAWRELTGFFRKHLQ</sequence>
<accession>A0ABR8A670</accession>
<evidence type="ECO:0000259" key="1">
    <source>
        <dbReference type="Pfam" id="PF01738"/>
    </source>
</evidence>
<reference evidence="2 3" key="1">
    <citation type="journal article" date="2020" name="ISME J.">
        <title>Comparative genomics reveals insights into cyanobacterial evolution and habitat adaptation.</title>
        <authorList>
            <person name="Chen M.Y."/>
            <person name="Teng W.K."/>
            <person name="Zhao L."/>
            <person name="Hu C.X."/>
            <person name="Zhou Y.K."/>
            <person name="Han B.P."/>
            <person name="Song L.R."/>
            <person name="Shu W.S."/>
        </authorList>
    </citation>
    <scope>NUCLEOTIDE SEQUENCE [LARGE SCALE GENOMIC DNA]</scope>
    <source>
        <strain evidence="2 3">FACHB-288</strain>
    </source>
</reference>
<dbReference type="Pfam" id="PF01738">
    <property type="entry name" value="DLH"/>
    <property type="match status" value="1"/>
</dbReference>
<dbReference type="Gene3D" id="3.40.50.1820">
    <property type="entry name" value="alpha/beta hydrolase"/>
    <property type="match status" value="1"/>
</dbReference>
<keyword evidence="3" id="KW-1185">Reference proteome</keyword>
<gene>
    <name evidence="2" type="ORF">H6G24_08270</name>
</gene>
<organism evidence="2 3">
    <name type="scientific">Calothrix parietina FACHB-288</name>
    <dbReference type="NCBI Taxonomy" id="2692896"/>
    <lineage>
        <taxon>Bacteria</taxon>
        <taxon>Bacillati</taxon>
        <taxon>Cyanobacteriota</taxon>
        <taxon>Cyanophyceae</taxon>
        <taxon>Nostocales</taxon>
        <taxon>Calotrichaceae</taxon>
        <taxon>Calothrix</taxon>
    </lineage>
</organism>
<feature type="domain" description="Dienelactone hydrolase" evidence="1">
    <location>
        <begin position="22"/>
        <end position="235"/>
    </location>
</feature>
<dbReference type="PANTHER" id="PTHR46623:SF6">
    <property type="entry name" value="ALPHA_BETA-HYDROLASES SUPERFAMILY PROTEIN"/>
    <property type="match status" value="1"/>
</dbReference>